<keyword evidence="9 19" id="KW-1133">Transmembrane helix</keyword>
<dbReference type="GO" id="GO:0034497">
    <property type="term" value="P:protein localization to phagophore assembly site"/>
    <property type="evidence" value="ECO:0007669"/>
    <property type="project" value="TreeGrafter"/>
</dbReference>
<feature type="compositionally biased region" description="Polar residues" evidence="20">
    <location>
        <begin position="1"/>
        <end position="11"/>
    </location>
</feature>
<sequence>MDSNFFYSQGGVSHADQSFYERLRNPEGEASRLHSHHQPQGADEPLDDYNFDDNLRRLEESRVSVDDSTVGLMGGTQRRPATEDYDDNAVPASLLVEAHDDIPIKVGQSPPRKSKRKGKQRDHTSDAAKPGPIQNSTNNAGTAKRQNVARTINSVAYDPRERALWNWVNVTNLDSFMGEVYEYFNGNGMWCTLFDRALHIVETAFIAIFLTFLTQCVSYSNIPKSTTLKEIVVPKCTQKMSGIWNFGIWLYTFYFIWKCVQLFTDGRRLLDIRDFYTHLLNIPEDDMQTVSWQDIVARIMALRDSNPNTALNMLPGPAQFMGGQSKERLDAHDIANRLMRRDNYFIAMINKDILNMSFPVPFLGRVQMLSRTLEWYLYYCIIDFVFDPRGQVHPDFLKANFRRILSEKLRQRFIFAAIISTILSPFVLAYAVIVYFFTYYNEYQRDPSKVGTRRYTPLAEWKLREFNELPHIFEDRLKMSYPFASRYLDQFPKKLSDRVFRTISFISGSLLAVLAIASLLDEVTFLGFEITPGRTVFFYLGILGVVWKGARDSIQEETLVFNPDFAMQNVIEYTHYMPDSWEARLHSFEVKREFAAMYKMKLIVFLEELVGIITTPIVLWASMPQCSEQIIDFFREFTIYVDGLGYVCSFAVFDFKKGVGRSKSAHNTTKDVREGYYATKHNKMAASYYGFLDNYVINPKTGMPHHLPLSGHPSHHGEEMLTGPRDFMEHGRDANTVRNRGLVNQLHAARAIRFAPNMQTHPSPMGSVLLDPHNQPSAIFSGRNVHQARPKASKAVNFGVAAGPSTSTATTTETGGANTSTNANTFVSEESNKKLPNASGLGAINSSSDEEAGSDNDNGLDESVWQTSAGRASAGKDKSTGSGSSSRVAPGGEDAGVLGMIYQFQQAHRNHRPGAAGGVL</sequence>
<dbReference type="GO" id="GO:0034045">
    <property type="term" value="C:phagophore assembly site membrane"/>
    <property type="evidence" value="ECO:0007669"/>
    <property type="project" value="UniProtKB-SubCell"/>
</dbReference>
<feature type="region of interest" description="Disordered" evidence="20">
    <location>
        <begin position="1"/>
        <end position="86"/>
    </location>
</feature>
<dbReference type="PANTHER" id="PTHR13038">
    <property type="entry name" value="APG9 AUTOPHAGY 9"/>
    <property type="match status" value="1"/>
</dbReference>
<evidence type="ECO:0000256" key="12">
    <source>
        <dbReference type="ARBA" id="ARBA00023055"/>
    </source>
</evidence>
<comment type="caution">
    <text evidence="21">The sequence shown here is derived from an EMBL/GenBank/DDBJ whole genome shotgun (WGS) entry which is preliminary data.</text>
</comment>
<evidence type="ECO:0000256" key="5">
    <source>
        <dbReference type="ARBA" id="ARBA00006185"/>
    </source>
</evidence>
<keyword evidence="13 19" id="KW-0472">Membrane</keyword>
<keyword evidence="11" id="KW-0333">Golgi apparatus</keyword>
<keyword evidence="8 19" id="KW-0812">Transmembrane</keyword>
<accession>A0A0F4ZGF7</accession>
<evidence type="ECO:0000256" key="3">
    <source>
        <dbReference type="ARBA" id="ARBA00004511"/>
    </source>
</evidence>
<evidence type="ECO:0000313" key="22">
    <source>
        <dbReference type="Proteomes" id="UP000033483"/>
    </source>
</evidence>
<evidence type="ECO:0000256" key="18">
    <source>
        <dbReference type="ARBA" id="ARBA00024631"/>
    </source>
</evidence>
<dbReference type="InterPro" id="IPR007241">
    <property type="entry name" value="Autophagy-rel_prot_9"/>
</dbReference>
<evidence type="ECO:0000256" key="4">
    <source>
        <dbReference type="ARBA" id="ARBA00004653"/>
    </source>
</evidence>
<evidence type="ECO:0000256" key="7">
    <source>
        <dbReference type="ARBA" id="ARBA00022448"/>
    </source>
</evidence>
<evidence type="ECO:0000256" key="2">
    <source>
        <dbReference type="ARBA" id="ARBA00004477"/>
    </source>
</evidence>
<dbReference type="Proteomes" id="UP000033483">
    <property type="component" value="Unassembled WGS sequence"/>
</dbReference>
<evidence type="ECO:0000313" key="21">
    <source>
        <dbReference type="EMBL" id="KKA29295.1"/>
    </source>
</evidence>
<evidence type="ECO:0000256" key="14">
    <source>
        <dbReference type="ARBA" id="ARBA00023329"/>
    </source>
</evidence>
<evidence type="ECO:0000256" key="19">
    <source>
        <dbReference type="RuleBase" id="RU364027"/>
    </source>
</evidence>
<keyword evidence="14" id="KW-0968">Cytoplasmic vesicle</keyword>
<feature type="region of interest" description="Disordered" evidence="20">
    <location>
        <begin position="801"/>
        <end position="893"/>
    </location>
</feature>
<dbReference type="GO" id="GO:0000422">
    <property type="term" value="P:autophagy of mitochondrion"/>
    <property type="evidence" value="ECO:0007669"/>
    <property type="project" value="TreeGrafter"/>
</dbReference>
<dbReference type="Pfam" id="PF04109">
    <property type="entry name" value="ATG9"/>
    <property type="match status" value="1"/>
</dbReference>
<organism evidence="21 22">
    <name type="scientific">Thielaviopsis punctulata</name>
    <dbReference type="NCBI Taxonomy" id="72032"/>
    <lineage>
        <taxon>Eukaryota</taxon>
        <taxon>Fungi</taxon>
        <taxon>Dikarya</taxon>
        <taxon>Ascomycota</taxon>
        <taxon>Pezizomycotina</taxon>
        <taxon>Sordariomycetes</taxon>
        <taxon>Hypocreomycetidae</taxon>
        <taxon>Microascales</taxon>
        <taxon>Ceratocystidaceae</taxon>
        <taxon>Thielaviopsis</taxon>
    </lineage>
</organism>
<evidence type="ECO:0000256" key="10">
    <source>
        <dbReference type="ARBA" id="ARBA00023006"/>
    </source>
</evidence>
<feature type="compositionally biased region" description="Basic and acidic residues" evidence="20">
    <location>
        <begin position="53"/>
        <end position="65"/>
    </location>
</feature>
<protein>
    <recommendedName>
        <fullName evidence="6 19">Autophagy-related protein 9</fullName>
    </recommendedName>
</protein>
<dbReference type="GO" id="GO:0005789">
    <property type="term" value="C:endoplasmic reticulum membrane"/>
    <property type="evidence" value="ECO:0007669"/>
    <property type="project" value="UniProtKB-SubCell"/>
</dbReference>
<dbReference type="AlphaFoldDB" id="A0A0F4ZGF7"/>
<dbReference type="GO" id="GO:0000139">
    <property type="term" value="C:Golgi membrane"/>
    <property type="evidence" value="ECO:0007669"/>
    <property type="project" value="UniProtKB-SubCell"/>
</dbReference>
<evidence type="ECO:0000256" key="6">
    <source>
        <dbReference type="ARBA" id="ARBA00018074"/>
    </source>
</evidence>
<feature type="transmembrane region" description="Helical" evidence="19">
    <location>
        <begin position="602"/>
        <end position="623"/>
    </location>
</feature>
<keyword evidence="12 19" id="KW-0445">Lipid transport</keyword>
<evidence type="ECO:0000256" key="9">
    <source>
        <dbReference type="ARBA" id="ARBA00022989"/>
    </source>
</evidence>
<feature type="compositionally biased region" description="Polar residues" evidence="20">
    <location>
        <begin position="133"/>
        <end position="145"/>
    </location>
</feature>
<feature type="transmembrane region" description="Helical" evidence="19">
    <location>
        <begin position="203"/>
        <end position="222"/>
    </location>
</feature>
<evidence type="ECO:0000256" key="15">
    <source>
        <dbReference type="ARBA" id="ARBA00024479"/>
    </source>
</evidence>
<evidence type="ECO:0000256" key="16">
    <source>
        <dbReference type="ARBA" id="ARBA00024615"/>
    </source>
</evidence>
<keyword evidence="7 19" id="KW-0813">Transport</keyword>
<dbReference type="PANTHER" id="PTHR13038:SF10">
    <property type="entry name" value="AUTOPHAGY-RELATED PROTEIN 9"/>
    <property type="match status" value="1"/>
</dbReference>
<feature type="compositionally biased region" description="Acidic residues" evidence="20">
    <location>
        <begin position="848"/>
        <end position="860"/>
    </location>
</feature>
<dbReference type="GO" id="GO:0034727">
    <property type="term" value="P:piecemeal microautophagy of the nucleus"/>
    <property type="evidence" value="ECO:0007669"/>
    <property type="project" value="TreeGrafter"/>
</dbReference>
<comment type="function">
    <text evidence="19">Phospholipid scramblase involved in autophagy. Cycles between the preautophagosomal structure/phagophore assembly site (PAS) and the cytoplasmic vesicle pool and supplies membrane for the growing autophagosome. Lipid scramblase activity plays a key role in preautophagosomal structure/phagophore assembly by distributing the phospholipids that arrive through ATG2 from the cytoplasmic to the luminal leaflet of the bilayer, thereby driving autophagosomal membrane expansion.</text>
</comment>
<comment type="similarity">
    <text evidence="5 19">Belongs to the ATG9 family.</text>
</comment>
<proteinExistence type="inferred from homology"/>
<comment type="catalytic activity">
    <reaction evidence="17">
        <text>a 1,2-diacyl-sn-glycero-3-phospho-(1D-myo-inositol-3-phosphate)(in) = a 1,2-diacyl-sn-glycero-3-phospho-(1D-myo-inositol-3-phosphate)(out)</text>
        <dbReference type="Rhea" id="RHEA:67920"/>
        <dbReference type="ChEBI" id="CHEBI:58088"/>
    </reaction>
</comment>
<dbReference type="GO" id="GO:0030659">
    <property type="term" value="C:cytoplasmic vesicle membrane"/>
    <property type="evidence" value="ECO:0007669"/>
    <property type="project" value="UniProtKB-SubCell"/>
</dbReference>
<keyword evidence="22" id="KW-1185">Reference proteome</keyword>
<feature type="compositionally biased region" description="Low complexity" evidence="20">
    <location>
        <begin position="801"/>
        <end position="825"/>
    </location>
</feature>
<feature type="transmembrane region" description="Helical" evidence="19">
    <location>
        <begin position="413"/>
        <end position="437"/>
    </location>
</feature>
<feature type="compositionally biased region" description="Basic and acidic residues" evidence="20">
    <location>
        <begin position="19"/>
        <end position="32"/>
    </location>
</feature>
<gene>
    <name evidence="21" type="ORF">TD95_002515</name>
</gene>
<feature type="region of interest" description="Disordered" evidence="20">
    <location>
        <begin position="100"/>
        <end position="145"/>
    </location>
</feature>
<comment type="catalytic activity">
    <reaction evidence="18">
        <text>a 1,2-diacyl-sn-glycero-3-phosphocholine(in) = a 1,2-diacyl-sn-glycero-3-phosphocholine(out)</text>
        <dbReference type="Rhea" id="RHEA:38571"/>
        <dbReference type="ChEBI" id="CHEBI:57643"/>
    </reaction>
</comment>
<evidence type="ECO:0000256" key="17">
    <source>
        <dbReference type="ARBA" id="ARBA00024621"/>
    </source>
</evidence>
<evidence type="ECO:0000256" key="11">
    <source>
        <dbReference type="ARBA" id="ARBA00023034"/>
    </source>
</evidence>
<evidence type="ECO:0000256" key="13">
    <source>
        <dbReference type="ARBA" id="ARBA00023136"/>
    </source>
</evidence>
<evidence type="ECO:0000256" key="1">
    <source>
        <dbReference type="ARBA" id="ARBA00004439"/>
    </source>
</evidence>
<name>A0A0F4ZGF7_9PEZI</name>
<evidence type="ECO:0000256" key="8">
    <source>
        <dbReference type="ARBA" id="ARBA00022692"/>
    </source>
</evidence>
<keyword evidence="10 19" id="KW-0072">Autophagy</keyword>
<feature type="transmembrane region" description="Helical" evidence="19">
    <location>
        <begin position="242"/>
        <end position="260"/>
    </location>
</feature>
<comment type="catalytic activity">
    <reaction evidence="16">
        <text>a 1,2-diacyl-sn-glycero-3-phosphoethanolamine(in) = a 1,2-diacyl-sn-glycero-3-phosphoethanolamine(out)</text>
        <dbReference type="Rhea" id="RHEA:38895"/>
        <dbReference type="ChEBI" id="CHEBI:64612"/>
    </reaction>
</comment>
<comment type="catalytic activity">
    <reaction evidence="15">
        <text>a 1,2-diacyl-sn-glycero-3-phospho-L-serine(in) = a 1,2-diacyl-sn-glycero-3-phospho-L-serine(out)</text>
        <dbReference type="Rhea" id="RHEA:38663"/>
        <dbReference type="ChEBI" id="CHEBI:57262"/>
    </reaction>
</comment>
<dbReference type="OrthoDB" id="2020634at2759"/>
<comment type="subcellular location">
    <subcellularLocation>
        <location evidence="1">Cytoplasmic vesicle membrane</location>
        <topology evidence="1">Multi-pass membrane protein</topology>
    </subcellularLocation>
    <subcellularLocation>
        <location evidence="2">Endoplasmic reticulum membrane</location>
        <topology evidence="2">Multi-pass membrane protein</topology>
    </subcellularLocation>
    <subcellularLocation>
        <location evidence="4">Golgi apparatus membrane</location>
        <topology evidence="4">Multi-pass membrane protein</topology>
    </subcellularLocation>
    <subcellularLocation>
        <location evidence="3 19">Preautophagosomal structure membrane</location>
        <topology evidence="3 19">Multi-pass membrane protein</topology>
    </subcellularLocation>
</comment>
<dbReference type="EMBL" id="LAEV01000918">
    <property type="protein sequence ID" value="KKA29295.1"/>
    <property type="molecule type" value="Genomic_DNA"/>
</dbReference>
<dbReference type="GO" id="GO:0005776">
    <property type="term" value="C:autophagosome"/>
    <property type="evidence" value="ECO:0007669"/>
    <property type="project" value="TreeGrafter"/>
</dbReference>
<reference evidence="21 22" key="1">
    <citation type="submission" date="2015-03" db="EMBL/GenBank/DDBJ databases">
        <authorList>
            <person name="Radwan O."/>
            <person name="Al-Naeli F.A."/>
            <person name="Rendon G.A."/>
            <person name="Fields C."/>
        </authorList>
    </citation>
    <scope>NUCLEOTIDE SEQUENCE [LARGE SCALE GENOMIC DNA]</scope>
    <source>
        <strain evidence="21">CR-DP1</strain>
    </source>
</reference>
<dbReference type="GO" id="GO:0061709">
    <property type="term" value="P:reticulophagy"/>
    <property type="evidence" value="ECO:0007669"/>
    <property type="project" value="TreeGrafter"/>
</dbReference>
<evidence type="ECO:0000256" key="20">
    <source>
        <dbReference type="SAM" id="MobiDB-lite"/>
    </source>
</evidence>
<dbReference type="GO" id="GO:0006869">
    <property type="term" value="P:lipid transport"/>
    <property type="evidence" value="ECO:0007669"/>
    <property type="project" value="UniProtKB-KW"/>
</dbReference>
<feature type="transmembrane region" description="Helical" evidence="19">
    <location>
        <begin position="499"/>
        <end position="520"/>
    </location>
</feature>